<dbReference type="InterPro" id="IPR014079">
    <property type="entry name" value="Phosphate_butyryltransferase"/>
</dbReference>
<proteinExistence type="inferred from homology"/>
<dbReference type="InterPro" id="IPR012147">
    <property type="entry name" value="P_Ac_Bu_trans"/>
</dbReference>
<dbReference type="EMBL" id="LQYV01000132">
    <property type="protein sequence ID" value="KYD21635.1"/>
    <property type="molecule type" value="Genomic_DNA"/>
</dbReference>
<dbReference type="AlphaFoldDB" id="A0A150MBE4"/>
<dbReference type="NCBIfam" id="NF005837">
    <property type="entry name" value="PRK07742.1"/>
    <property type="match status" value="1"/>
</dbReference>
<evidence type="ECO:0000313" key="6">
    <source>
        <dbReference type="EMBL" id="KYD21635.1"/>
    </source>
</evidence>
<evidence type="ECO:0000256" key="2">
    <source>
        <dbReference type="ARBA" id="ARBA00022679"/>
    </source>
</evidence>
<organism evidence="6 7">
    <name type="scientific">Geobacillus stearothermophilus</name>
    <name type="common">Bacillus stearothermophilus</name>
    <dbReference type="NCBI Taxonomy" id="1422"/>
    <lineage>
        <taxon>Bacteria</taxon>
        <taxon>Bacillati</taxon>
        <taxon>Bacillota</taxon>
        <taxon>Bacilli</taxon>
        <taxon>Bacillales</taxon>
        <taxon>Anoxybacillaceae</taxon>
        <taxon>Geobacillus</taxon>
    </lineage>
</organism>
<evidence type="ECO:0000256" key="3">
    <source>
        <dbReference type="ARBA" id="ARBA00023315"/>
    </source>
</evidence>
<dbReference type="GO" id="GO:0019605">
    <property type="term" value="P:butyrate metabolic process"/>
    <property type="evidence" value="ECO:0007669"/>
    <property type="project" value="InterPro"/>
</dbReference>
<reference evidence="6 7" key="1">
    <citation type="submission" date="2016-01" db="EMBL/GenBank/DDBJ databases">
        <title>Draft Genome Sequences of Seven Thermophilic Sporeformers Isolated from Foods.</title>
        <authorList>
            <person name="Berendsen E.M."/>
            <person name="Wells-Bennik M.H."/>
            <person name="Krawcyk A.O."/>
            <person name="De Jong A."/>
            <person name="Holsappel S."/>
            <person name="Eijlander R.T."/>
            <person name="Kuipers O.P."/>
        </authorList>
    </citation>
    <scope>NUCLEOTIDE SEQUENCE [LARGE SCALE GENOMIC DNA]</scope>
    <source>
        <strain evidence="6 7">B4109</strain>
    </source>
</reference>
<gene>
    <name evidence="6" type="ORF">B4109_1960</name>
    <name evidence="5" type="ORF">GS8_2085</name>
</gene>
<evidence type="ECO:0000259" key="4">
    <source>
        <dbReference type="Pfam" id="PF01515"/>
    </source>
</evidence>
<dbReference type="Proteomes" id="UP000075424">
    <property type="component" value="Unassembled WGS sequence"/>
</dbReference>
<dbReference type="Pfam" id="PF01515">
    <property type="entry name" value="PTA_PTB"/>
    <property type="match status" value="1"/>
</dbReference>
<feature type="domain" description="Phosphate acetyl/butaryl transferase" evidence="4">
    <location>
        <begin position="69"/>
        <end position="293"/>
    </location>
</feature>
<dbReference type="PANTHER" id="PTHR43356:SF2">
    <property type="entry name" value="PHOSPHATE ACETYLTRANSFERASE"/>
    <property type="match status" value="1"/>
</dbReference>
<protein>
    <submittedName>
        <fullName evidence="6">Phosphotransbutyrylase</fullName>
        <ecNumber evidence="6">2.3.1.19</ecNumber>
    </submittedName>
</protein>
<dbReference type="PATRIC" id="fig|1422.14.peg.2227"/>
<dbReference type="RefSeq" id="WP_033016448.1">
    <property type="nucleotide sequence ID" value="NZ_CBCSGJ010000001.1"/>
</dbReference>
<evidence type="ECO:0000313" key="5">
    <source>
        <dbReference type="EMBL" id="KAF6509928.1"/>
    </source>
</evidence>
<comment type="caution">
    <text evidence="6">The sequence shown here is derived from an EMBL/GenBank/DDBJ whole genome shotgun (WGS) entry which is preliminary data.</text>
</comment>
<comment type="similarity">
    <text evidence="1">Belongs to the phosphate acetyltransferase and butyryltransferase family.</text>
</comment>
<dbReference type="GO" id="GO:0050182">
    <property type="term" value="F:phosphate butyryltransferase activity"/>
    <property type="evidence" value="ECO:0007669"/>
    <property type="project" value="UniProtKB-EC"/>
</dbReference>
<dbReference type="EC" id="2.3.1.19" evidence="6"/>
<dbReference type="NCBIfam" id="TIGR02706">
    <property type="entry name" value="P_butyryltrans"/>
    <property type="match status" value="1"/>
</dbReference>
<keyword evidence="3 6" id="KW-0012">Acyltransferase</keyword>
<dbReference type="Proteomes" id="UP000773850">
    <property type="component" value="Unassembled WGS sequence"/>
</dbReference>
<dbReference type="NCBIfam" id="NF006045">
    <property type="entry name" value="PRK08190.1"/>
    <property type="match status" value="1"/>
</dbReference>
<dbReference type="PIRSF" id="PIRSF000428">
    <property type="entry name" value="P_Ac_trans"/>
    <property type="match status" value="1"/>
</dbReference>
<keyword evidence="8" id="KW-1185">Reference proteome</keyword>
<accession>A0A150MBE4</accession>
<name>A0A150MBE4_GEOSE</name>
<dbReference type="SUPFAM" id="SSF53659">
    <property type="entry name" value="Isocitrate/Isopropylmalate dehydrogenase-like"/>
    <property type="match status" value="1"/>
</dbReference>
<keyword evidence="2 6" id="KW-0808">Transferase</keyword>
<dbReference type="InterPro" id="IPR050500">
    <property type="entry name" value="Phos_Acetyltrans/Butyryltrans"/>
</dbReference>
<evidence type="ECO:0000313" key="7">
    <source>
        <dbReference type="Proteomes" id="UP000075424"/>
    </source>
</evidence>
<dbReference type="Gene3D" id="3.40.718.10">
    <property type="entry name" value="Isopropylmalate Dehydrogenase"/>
    <property type="match status" value="1"/>
</dbReference>
<dbReference type="EMBL" id="LUCS01000028">
    <property type="protein sequence ID" value="KAF6509928.1"/>
    <property type="molecule type" value="Genomic_DNA"/>
</dbReference>
<dbReference type="InterPro" id="IPR002505">
    <property type="entry name" value="PTA_PTB"/>
</dbReference>
<dbReference type="PANTHER" id="PTHR43356">
    <property type="entry name" value="PHOSPHATE ACETYLTRANSFERASE"/>
    <property type="match status" value="1"/>
</dbReference>
<sequence length="299" mass="31806">MKLNTLIEKASQCQGRTVAVAAAEDEEVIEAVAMALEHRLDRFVLYGDRERIGRLLKEKGGARFADVDIVHTNSVAQAAELAVRAVHLNEADTLMKGHVPTATLLKAVLNKEYGLRTGKVLSHVAVFDVPAFERLIIVTDAAMNIAPDLEQKVQIVNNAVSVARSIGIERPKVAALAAVETVNPAMPATVDAAALAMMQKRGQIEHCLLDGPLALDNAVSMTAAKHKRIESEVAGQADILLVPDIESGNMLYKSLVYFAKAKVGAVIAGAKAPIVLTSRADSAESKLYSLALAICSAAK</sequence>
<evidence type="ECO:0000256" key="1">
    <source>
        <dbReference type="ARBA" id="ARBA00005656"/>
    </source>
</evidence>
<evidence type="ECO:0000313" key="8">
    <source>
        <dbReference type="Proteomes" id="UP000773850"/>
    </source>
</evidence>
<reference evidence="5 8" key="2">
    <citation type="submission" date="2016-03" db="EMBL/GenBank/DDBJ databases">
        <title>Spore heat resistance.</title>
        <authorList>
            <person name="Boekhorst J."/>
            <person name="Berendsen E.M."/>
            <person name="Wells-Bennik M.H."/>
            <person name="Kuipers O.P."/>
        </authorList>
    </citation>
    <scope>NUCLEOTIDE SEQUENCE [LARGE SCALE GENOMIC DNA]</scope>
    <source>
        <strain evidence="5 8">GS8</strain>
    </source>
</reference>